<dbReference type="PANTHER" id="PTHR23117">
    <property type="entry name" value="GUANYLATE KINASE-RELATED"/>
    <property type="match status" value="1"/>
</dbReference>
<dbReference type="UniPathway" id="UPA00087">
    <property type="reaction ID" value="UER00175"/>
</dbReference>
<gene>
    <name evidence="9" type="primary">phnN</name>
    <name evidence="9" type="ORF">OLMES_5434</name>
</gene>
<evidence type="ECO:0000259" key="8">
    <source>
        <dbReference type="PROSITE" id="PS50052"/>
    </source>
</evidence>
<dbReference type="InterPro" id="IPR012699">
    <property type="entry name" value="PhnN"/>
</dbReference>
<dbReference type="EMBL" id="CP021425">
    <property type="protein sequence ID" value="ARU59414.1"/>
    <property type="molecule type" value="Genomic_DNA"/>
</dbReference>
<dbReference type="GO" id="GO:0006015">
    <property type="term" value="P:5-phosphoribose 1-diphosphate biosynthetic process"/>
    <property type="evidence" value="ECO:0007669"/>
    <property type="project" value="UniProtKB-UniPathway"/>
</dbReference>
<comment type="pathway">
    <text evidence="2">Metabolic intermediate biosynthesis; 5-phospho-alpha-D-ribose 1-diphosphate biosynthesis; 5-phospho-alpha-D-ribose 1-diphosphate from D-ribose 5-phosphate (route II): step 3/3.</text>
</comment>
<evidence type="ECO:0000256" key="3">
    <source>
        <dbReference type="ARBA" id="ARBA00012892"/>
    </source>
</evidence>
<keyword evidence="9" id="KW-0418">Kinase</keyword>
<evidence type="ECO:0000256" key="5">
    <source>
        <dbReference type="ARBA" id="ARBA00022741"/>
    </source>
</evidence>
<reference evidence="9 10" key="1">
    <citation type="submission" date="2017-05" db="EMBL/GenBank/DDBJ databases">
        <title>Genomic insights into alkan degradation activity of Oleiphilus messinensis.</title>
        <authorList>
            <person name="Kozyavkin S.A."/>
            <person name="Slesarev A.I."/>
            <person name="Golyshin P.N."/>
            <person name="Korzhenkov A."/>
            <person name="Golyshina O.N."/>
            <person name="Toshchakov S.V."/>
        </authorList>
    </citation>
    <scope>NUCLEOTIDE SEQUENCE [LARGE SCALE GENOMIC DNA]</scope>
    <source>
        <strain evidence="9 10">ME102</strain>
    </source>
</reference>
<evidence type="ECO:0000313" key="9">
    <source>
        <dbReference type="EMBL" id="ARU59414.1"/>
    </source>
</evidence>
<dbReference type="SUPFAM" id="SSF52540">
    <property type="entry name" value="P-loop containing nucleoside triphosphate hydrolases"/>
    <property type="match status" value="1"/>
</dbReference>
<dbReference type="NCBIfam" id="NF007485">
    <property type="entry name" value="PRK10078.1"/>
    <property type="match status" value="1"/>
</dbReference>
<evidence type="ECO:0000256" key="2">
    <source>
        <dbReference type="ARBA" id="ARBA00005069"/>
    </source>
</evidence>
<dbReference type="InterPro" id="IPR008145">
    <property type="entry name" value="GK/Ca_channel_bsu"/>
</dbReference>
<proteinExistence type="predicted"/>
<organism evidence="9 10">
    <name type="scientific">Oleiphilus messinensis</name>
    <dbReference type="NCBI Taxonomy" id="141451"/>
    <lineage>
        <taxon>Bacteria</taxon>
        <taxon>Pseudomonadati</taxon>
        <taxon>Pseudomonadota</taxon>
        <taxon>Gammaproteobacteria</taxon>
        <taxon>Oceanospirillales</taxon>
        <taxon>Oleiphilaceae</taxon>
        <taxon>Oleiphilus</taxon>
    </lineage>
</organism>
<dbReference type="GO" id="GO:0033863">
    <property type="term" value="F:ribose 1,5-bisphosphate phosphokinase activity"/>
    <property type="evidence" value="ECO:0007669"/>
    <property type="project" value="UniProtKB-EC"/>
</dbReference>
<comment type="catalytic activity">
    <reaction evidence="1">
        <text>alpha-D-ribose 1,5-bisphosphate + ATP = 5-phospho-alpha-D-ribose 1-diphosphate + ADP</text>
        <dbReference type="Rhea" id="RHEA:20109"/>
        <dbReference type="ChEBI" id="CHEBI:30616"/>
        <dbReference type="ChEBI" id="CHEBI:58017"/>
        <dbReference type="ChEBI" id="CHEBI:68688"/>
        <dbReference type="ChEBI" id="CHEBI:456216"/>
        <dbReference type="EC" id="2.7.4.23"/>
    </reaction>
</comment>
<evidence type="ECO:0000313" key="10">
    <source>
        <dbReference type="Proteomes" id="UP000196027"/>
    </source>
</evidence>
<dbReference type="EC" id="2.7.4.23" evidence="3"/>
<accession>A0A1Y0IJ44</accession>
<keyword evidence="4" id="KW-0808">Transferase</keyword>
<evidence type="ECO:0000256" key="4">
    <source>
        <dbReference type="ARBA" id="ARBA00022679"/>
    </source>
</evidence>
<keyword evidence="5" id="KW-0547">Nucleotide-binding</keyword>
<dbReference type="NCBIfam" id="TIGR02322">
    <property type="entry name" value="phosphon_PhnN"/>
    <property type="match status" value="1"/>
</dbReference>
<keyword evidence="6" id="KW-0067">ATP-binding</keyword>
<dbReference type="Pfam" id="PF00625">
    <property type="entry name" value="Guanylate_kin"/>
    <property type="match status" value="1"/>
</dbReference>
<dbReference type="AlphaFoldDB" id="A0A1Y0IJ44"/>
<dbReference type="PROSITE" id="PS50052">
    <property type="entry name" value="GUANYLATE_KINASE_2"/>
    <property type="match status" value="1"/>
</dbReference>
<evidence type="ECO:0000256" key="6">
    <source>
        <dbReference type="ARBA" id="ARBA00022840"/>
    </source>
</evidence>
<evidence type="ECO:0000256" key="1">
    <source>
        <dbReference type="ARBA" id="ARBA00000373"/>
    </source>
</evidence>
<evidence type="ECO:0000256" key="7">
    <source>
        <dbReference type="SAM" id="MobiDB-lite"/>
    </source>
</evidence>
<dbReference type="SMART" id="SM00072">
    <property type="entry name" value="GuKc"/>
    <property type="match status" value="1"/>
</dbReference>
<feature type="domain" description="Guanylate kinase-like" evidence="8">
    <location>
        <begin position="34"/>
        <end position="212"/>
    </location>
</feature>
<name>A0A1Y0IJ44_9GAMM</name>
<feature type="region of interest" description="Disordered" evidence="7">
    <location>
        <begin position="1"/>
        <end position="28"/>
    </location>
</feature>
<dbReference type="KEGG" id="ome:OLMES_5434"/>
<protein>
    <recommendedName>
        <fullName evidence="3">ribose 1,5-bisphosphate phosphokinase</fullName>
        <ecNumber evidence="3">2.7.4.23</ecNumber>
    </recommendedName>
</protein>
<sequence length="231" mass="26872">MGMRSMTRENSQPLEPIVERSSHNQEPPNSMARAKLFYMMGPSGSGKDSILKACREHAELRDDCFVAHRYITRKPEVMGENHIWLSSREFQWRVLREAFAMYWQANGYYYGIGAEIDHWMGKGINVIVNGSRDFLEKAQSLYPNQLVPIYLSVSQSRLRERLLKRGRESSAEIEARLRRAEWLEKSLTSDVNVIDNNRTLDDSVDQFLQIVNNGANNKQTQKYRVPNPFRE</sequence>
<dbReference type="Gene3D" id="3.40.50.300">
    <property type="entry name" value="P-loop containing nucleotide triphosphate hydrolases"/>
    <property type="match status" value="1"/>
</dbReference>
<dbReference type="Proteomes" id="UP000196027">
    <property type="component" value="Chromosome"/>
</dbReference>
<dbReference type="InterPro" id="IPR008144">
    <property type="entry name" value="Guanylate_kin-like_dom"/>
</dbReference>
<dbReference type="GO" id="GO:0005524">
    <property type="term" value="F:ATP binding"/>
    <property type="evidence" value="ECO:0007669"/>
    <property type="project" value="UniProtKB-KW"/>
</dbReference>
<dbReference type="GO" id="GO:0005829">
    <property type="term" value="C:cytosol"/>
    <property type="evidence" value="ECO:0007669"/>
    <property type="project" value="TreeGrafter"/>
</dbReference>
<dbReference type="InterPro" id="IPR027417">
    <property type="entry name" value="P-loop_NTPase"/>
</dbReference>
<dbReference type="PANTHER" id="PTHR23117:SF8">
    <property type="entry name" value="RIBOSE 1,5-BISPHOSPHATE PHOSPHOKINASE PHNN"/>
    <property type="match status" value="1"/>
</dbReference>
<keyword evidence="10" id="KW-1185">Reference proteome</keyword>